<proteinExistence type="predicted"/>
<reference evidence="1 2" key="1">
    <citation type="submission" date="2018-03" db="EMBL/GenBank/DDBJ databases">
        <title>Bacteriophage NCPPB3778 and a type I-E CRISPR drive the evolution of the US Biological Select Agent, Rathayibacter toxicus.</title>
        <authorList>
            <person name="Davis E.W.II."/>
            <person name="Tabima J.F."/>
            <person name="Weisberg A.J."/>
            <person name="Dantas Lopes L."/>
            <person name="Wiseman M.S."/>
            <person name="Wiseman M.S."/>
            <person name="Pupko T."/>
            <person name="Belcher M.S."/>
            <person name="Sechler A.J."/>
            <person name="Tancos M.A."/>
            <person name="Schroeder B.K."/>
            <person name="Murray T.D."/>
            <person name="Luster D.G."/>
            <person name="Schneider W.L."/>
            <person name="Rogers E."/>
            <person name="Andreote F.D."/>
            <person name="Grunwald N.J."/>
            <person name="Putnam M.L."/>
            <person name="Chang J.H."/>
        </authorList>
    </citation>
    <scope>NUCLEOTIDE SEQUENCE [LARGE SCALE GENOMIC DNA]</scope>
    <source>
        <strain evidence="1 2">DSM 15932</strain>
    </source>
</reference>
<protein>
    <recommendedName>
        <fullName evidence="3">HTH luxR-type domain-containing protein</fullName>
    </recommendedName>
</protein>
<dbReference type="EMBL" id="CP028137">
    <property type="protein sequence ID" value="AZZ52795.1"/>
    <property type="molecule type" value="Genomic_DNA"/>
</dbReference>
<accession>A0A3Q9V0I7</accession>
<dbReference type="RefSeq" id="WP_127887430.1">
    <property type="nucleotide sequence ID" value="NZ_CP028137.1"/>
</dbReference>
<name>A0A3Q9V0I7_9MICO</name>
<dbReference type="KEGG" id="rfs:C1I64_12585"/>
<gene>
    <name evidence="1" type="ORF">C1I64_12585</name>
</gene>
<sequence length="322" mass="35092">MRDDSLIAALHRGRPRTIAAAAELVHLAPGDVRIAVDRFRALGLLGGEGEEIAYVPPADWAADAVLRHTVAARRATLEALDGIERLIGDLPSLLGAWSVGAAAADDLVPTLLRHGPHASEDLWFDLVRSDSGTLVAVLPDVQRFLDPPTERALRFGQALAAKDRVRVIIPAGSVRDPRVLARIEAYQKAGVEYRLLETMPSWFWVDGEYLAVPFEWGETRPTSVLGVRHEALAGLVSAYFEQLWRQALPIDAAEQSWTSLLRLMRTGLTLETASHRLGINPRTGRRRISAAMEHYGAPTLFALGAAWSAEEGRAAPEGSAEQ</sequence>
<evidence type="ECO:0000313" key="1">
    <source>
        <dbReference type="EMBL" id="AZZ52795.1"/>
    </source>
</evidence>
<dbReference type="Proteomes" id="UP000285317">
    <property type="component" value="Chromosome"/>
</dbReference>
<evidence type="ECO:0008006" key="3">
    <source>
        <dbReference type="Google" id="ProtNLM"/>
    </source>
</evidence>
<dbReference type="AlphaFoldDB" id="A0A3Q9V0I7"/>
<evidence type="ECO:0000313" key="2">
    <source>
        <dbReference type="Proteomes" id="UP000285317"/>
    </source>
</evidence>
<organism evidence="1 2">
    <name type="scientific">Rathayibacter festucae DSM 15932</name>
    <dbReference type="NCBI Taxonomy" id="1328866"/>
    <lineage>
        <taxon>Bacteria</taxon>
        <taxon>Bacillati</taxon>
        <taxon>Actinomycetota</taxon>
        <taxon>Actinomycetes</taxon>
        <taxon>Micrococcales</taxon>
        <taxon>Microbacteriaceae</taxon>
        <taxon>Rathayibacter</taxon>
    </lineage>
</organism>